<evidence type="ECO:0000256" key="1">
    <source>
        <dbReference type="SAM" id="MobiDB-lite"/>
    </source>
</evidence>
<protein>
    <submittedName>
        <fullName evidence="2">HK97 family phage portal protein</fullName>
    </submittedName>
</protein>
<name>A0ABX0XM92_9SPHN</name>
<feature type="region of interest" description="Disordered" evidence="1">
    <location>
        <begin position="391"/>
        <end position="417"/>
    </location>
</feature>
<gene>
    <name evidence="2" type="ORF">GGR88_001346</name>
</gene>
<comment type="caution">
    <text evidence="2">The sequence shown here is derived from an EMBL/GenBank/DDBJ whole genome shotgun (WGS) entry which is preliminary data.</text>
</comment>
<proteinExistence type="predicted"/>
<feature type="compositionally biased region" description="Polar residues" evidence="1">
    <location>
        <begin position="391"/>
        <end position="411"/>
    </location>
</feature>
<dbReference type="EMBL" id="JAATJE010000001">
    <property type="protein sequence ID" value="NJC33872.1"/>
    <property type="molecule type" value="Genomic_DNA"/>
</dbReference>
<dbReference type="InterPro" id="IPR006427">
    <property type="entry name" value="Portal_HK97"/>
</dbReference>
<dbReference type="RefSeq" id="WP_167953800.1">
    <property type="nucleotide sequence ID" value="NZ_JAATJE010000001.1"/>
</dbReference>
<evidence type="ECO:0000313" key="3">
    <source>
        <dbReference type="Proteomes" id="UP000734218"/>
    </source>
</evidence>
<dbReference type="InterPro" id="IPR006944">
    <property type="entry name" value="Phage/GTA_portal"/>
</dbReference>
<dbReference type="Proteomes" id="UP000734218">
    <property type="component" value="Unassembled WGS sequence"/>
</dbReference>
<evidence type="ECO:0000313" key="2">
    <source>
        <dbReference type="EMBL" id="NJC33872.1"/>
    </source>
</evidence>
<dbReference type="Pfam" id="PF04860">
    <property type="entry name" value="Phage_portal"/>
    <property type="match status" value="1"/>
</dbReference>
<dbReference type="NCBIfam" id="TIGR01537">
    <property type="entry name" value="portal_HK97"/>
    <property type="match status" value="1"/>
</dbReference>
<organism evidence="2 3">
    <name type="scientific">Sphingomonas jejuensis</name>
    <dbReference type="NCBI Taxonomy" id="904715"/>
    <lineage>
        <taxon>Bacteria</taxon>
        <taxon>Pseudomonadati</taxon>
        <taxon>Pseudomonadota</taxon>
        <taxon>Alphaproteobacteria</taxon>
        <taxon>Sphingomonadales</taxon>
        <taxon>Sphingomonadaceae</taxon>
        <taxon>Sphingomonas</taxon>
    </lineage>
</organism>
<accession>A0ABX0XM92</accession>
<sequence length="417" mass="45494">MGFIDRLFSRIGNDLAPAASRPEPDNVVGQNLVDGRFWGGEGLPFGAGVSSASEAAKVSAVNFCVGIIADTAGGVSVDLIEKDYRRSELELADVLAYAPNPLETGAEFWSSMVYNGALRGAAFAEPVSTGEGLEIWSLDPLRTTVDWKDRSFLLTYQDDGGLARQLGPADLFWFKGLSDATLRPLTPWQMARGSLDFAIALERQGRTFFQNGNRPGGIVTASGELTDEQFAHTKKAIDGWKPGKTALLEGGMDYKPISENNSDSQLAELITQRTVELARYWRIPLSMVAEVSAGKANSEQQAQDFVKYTIRPLTRRIEQAISRRLLTADMRAAGIRVRINLNSLLRGDSATQWKNAVLARTASLMSADELRVDWFDMPAIGEAWSRDARTPLNSNRAADTITGGQTAPQDQVETEDA</sequence>
<reference evidence="2 3" key="1">
    <citation type="submission" date="2020-03" db="EMBL/GenBank/DDBJ databases">
        <title>Genomic Encyclopedia of Type Strains, Phase IV (KMG-IV): sequencing the most valuable type-strain genomes for metagenomic binning, comparative biology and taxonomic classification.</title>
        <authorList>
            <person name="Goeker M."/>
        </authorList>
    </citation>
    <scope>NUCLEOTIDE SEQUENCE [LARGE SCALE GENOMIC DNA]</scope>
    <source>
        <strain evidence="2 3">DSM 27651</strain>
    </source>
</reference>
<keyword evidence="3" id="KW-1185">Reference proteome</keyword>